<dbReference type="SUPFAM" id="SSF46894">
    <property type="entry name" value="C-terminal effector domain of the bipartite response regulators"/>
    <property type="match status" value="1"/>
</dbReference>
<dbReference type="STRING" id="634430.SAMN04488241_104214"/>
<evidence type="ECO:0000256" key="1">
    <source>
        <dbReference type="ARBA" id="ARBA00023015"/>
    </source>
</evidence>
<keyword evidence="4" id="KW-0472">Membrane</keyword>
<evidence type="ECO:0000313" key="6">
    <source>
        <dbReference type="EMBL" id="SFP63455.1"/>
    </source>
</evidence>
<sequence length="255" mass="27697">MTDPAAPDPLRSLTVREKETLRLLAKGHDAKSVARELGLSVHTVNERLRDARQKLRVSSSREAARLFAAHEASPEFVVDDGFGVATTTDPLLPPRERGGSIRLAWFGGGMLIMSLIIAALIFSSVPGSEDTQARRAPATPVKVGPSAASAAAEAWLALLDQARWQESWKAAARMFTSQVPAPQWAAMAGAVRRPLGRVSDRRFVDATETNSLPNIPPGEYQVVQFATRFAEREAIETVVLAREGGVWRVAGYFVK</sequence>
<dbReference type="InterPro" id="IPR016032">
    <property type="entry name" value="Sig_transdc_resp-reg_C-effctor"/>
</dbReference>
<proteinExistence type="predicted"/>
<dbReference type="InterPro" id="IPR025091">
    <property type="entry name" value="DUF4019"/>
</dbReference>
<dbReference type="Pfam" id="PF00196">
    <property type="entry name" value="GerE"/>
    <property type="match status" value="1"/>
</dbReference>
<dbReference type="InterPro" id="IPR036388">
    <property type="entry name" value="WH-like_DNA-bd_sf"/>
</dbReference>
<dbReference type="RefSeq" id="WP_093332859.1">
    <property type="nucleotide sequence ID" value="NZ_FOXP01000004.1"/>
</dbReference>
<feature type="transmembrane region" description="Helical" evidence="4">
    <location>
        <begin position="103"/>
        <end position="125"/>
    </location>
</feature>
<dbReference type="InterPro" id="IPR000792">
    <property type="entry name" value="Tscrpt_reg_LuxR_C"/>
</dbReference>
<dbReference type="CDD" id="cd06170">
    <property type="entry name" value="LuxR_C_like"/>
    <property type="match status" value="1"/>
</dbReference>
<dbReference type="PRINTS" id="PR00038">
    <property type="entry name" value="HTHLUXR"/>
</dbReference>
<keyword evidence="2 6" id="KW-0238">DNA-binding</keyword>
<gene>
    <name evidence="6" type="ORF">SAMN04488241_104214</name>
</gene>
<dbReference type="GO" id="GO:0003677">
    <property type="term" value="F:DNA binding"/>
    <property type="evidence" value="ECO:0007669"/>
    <property type="project" value="UniProtKB-KW"/>
</dbReference>
<dbReference type="PANTHER" id="PTHR44688">
    <property type="entry name" value="DNA-BINDING TRANSCRIPTIONAL ACTIVATOR DEVR_DOSR"/>
    <property type="match status" value="1"/>
</dbReference>
<dbReference type="PANTHER" id="PTHR44688:SF16">
    <property type="entry name" value="DNA-BINDING TRANSCRIPTIONAL ACTIVATOR DEVR_DOSR"/>
    <property type="match status" value="1"/>
</dbReference>
<name>A0A1I5RY45_9SPHN</name>
<evidence type="ECO:0000313" key="7">
    <source>
        <dbReference type="Proteomes" id="UP000199586"/>
    </source>
</evidence>
<dbReference type="SMART" id="SM00421">
    <property type="entry name" value="HTH_LUXR"/>
    <property type="match status" value="1"/>
</dbReference>
<evidence type="ECO:0000259" key="5">
    <source>
        <dbReference type="PROSITE" id="PS50043"/>
    </source>
</evidence>
<dbReference type="GO" id="GO:0006355">
    <property type="term" value="P:regulation of DNA-templated transcription"/>
    <property type="evidence" value="ECO:0007669"/>
    <property type="project" value="InterPro"/>
</dbReference>
<evidence type="ECO:0000256" key="3">
    <source>
        <dbReference type="ARBA" id="ARBA00023163"/>
    </source>
</evidence>
<dbReference type="Pfam" id="PF13211">
    <property type="entry name" value="DUF4019"/>
    <property type="match status" value="1"/>
</dbReference>
<organism evidence="6 7">
    <name type="scientific">Sphingomonas rubra</name>
    <dbReference type="NCBI Taxonomy" id="634430"/>
    <lineage>
        <taxon>Bacteria</taxon>
        <taxon>Pseudomonadati</taxon>
        <taxon>Pseudomonadota</taxon>
        <taxon>Alphaproteobacteria</taxon>
        <taxon>Sphingomonadales</taxon>
        <taxon>Sphingomonadaceae</taxon>
        <taxon>Sphingomonas</taxon>
    </lineage>
</organism>
<keyword evidence="4" id="KW-1133">Transmembrane helix</keyword>
<keyword evidence="4" id="KW-0812">Transmembrane</keyword>
<dbReference type="Proteomes" id="UP000199586">
    <property type="component" value="Unassembled WGS sequence"/>
</dbReference>
<dbReference type="AlphaFoldDB" id="A0A1I5RY45"/>
<dbReference type="Gene3D" id="1.10.10.10">
    <property type="entry name" value="Winged helix-like DNA-binding domain superfamily/Winged helix DNA-binding domain"/>
    <property type="match status" value="1"/>
</dbReference>
<dbReference type="EMBL" id="FOXP01000004">
    <property type="protein sequence ID" value="SFP63455.1"/>
    <property type="molecule type" value="Genomic_DNA"/>
</dbReference>
<reference evidence="7" key="1">
    <citation type="submission" date="2016-10" db="EMBL/GenBank/DDBJ databases">
        <authorList>
            <person name="Varghese N."/>
            <person name="Submissions S."/>
        </authorList>
    </citation>
    <scope>NUCLEOTIDE SEQUENCE [LARGE SCALE GENOMIC DNA]</scope>
    <source>
        <strain evidence="7">CGMCC 1.9113</strain>
    </source>
</reference>
<keyword evidence="7" id="KW-1185">Reference proteome</keyword>
<keyword evidence="3" id="KW-0804">Transcription</keyword>
<dbReference type="PROSITE" id="PS50043">
    <property type="entry name" value="HTH_LUXR_2"/>
    <property type="match status" value="1"/>
</dbReference>
<evidence type="ECO:0000256" key="4">
    <source>
        <dbReference type="SAM" id="Phobius"/>
    </source>
</evidence>
<dbReference type="OrthoDB" id="7193436at2"/>
<protein>
    <submittedName>
        <fullName evidence="6">DNA-binding transcriptional regulator, CsgD family</fullName>
    </submittedName>
</protein>
<keyword evidence="1" id="KW-0805">Transcription regulation</keyword>
<accession>A0A1I5RY45</accession>
<evidence type="ECO:0000256" key="2">
    <source>
        <dbReference type="ARBA" id="ARBA00023125"/>
    </source>
</evidence>
<feature type="domain" description="HTH luxR-type" evidence="5">
    <location>
        <begin position="6"/>
        <end position="71"/>
    </location>
</feature>